<protein>
    <recommendedName>
        <fullName evidence="4">ATP-binding protein</fullName>
    </recommendedName>
</protein>
<name>A0ABN3WRF2_9ACTN</name>
<feature type="region of interest" description="Disordered" evidence="1">
    <location>
        <begin position="773"/>
        <end position="803"/>
    </location>
</feature>
<dbReference type="EMBL" id="BAAAVA010000025">
    <property type="protein sequence ID" value="GAA2924406.1"/>
    <property type="molecule type" value="Genomic_DNA"/>
</dbReference>
<dbReference type="Proteomes" id="UP001501423">
    <property type="component" value="Unassembled WGS sequence"/>
</dbReference>
<reference evidence="2 3" key="1">
    <citation type="journal article" date="2019" name="Int. J. Syst. Evol. Microbiol.">
        <title>The Global Catalogue of Microorganisms (GCM) 10K type strain sequencing project: providing services to taxonomists for standard genome sequencing and annotation.</title>
        <authorList>
            <consortium name="The Broad Institute Genomics Platform"/>
            <consortium name="The Broad Institute Genome Sequencing Center for Infectious Disease"/>
            <person name="Wu L."/>
            <person name="Ma J."/>
        </authorList>
    </citation>
    <scope>NUCLEOTIDE SEQUENCE [LARGE SCALE GENOMIC DNA]</scope>
    <source>
        <strain evidence="2 3">JCM 9650</strain>
    </source>
</reference>
<evidence type="ECO:0008006" key="4">
    <source>
        <dbReference type="Google" id="ProtNLM"/>
    </source>
</evidence>
<sequence>MRRVHEFGVSFPVDRFGWLAEFPWARAGAALADRREDGVLVVLGERGCGKSDLFAQEAADLEGCGQTVFLVDLKERGRFFDTGSARQELGGVLEQASQGGPGHVLLDSLDEGLDRLAALDEVLIACLRQLGEQERSRLRLRIACRSGRWPRGLEDDLRSLWASGAVSVVGVAPLGRSDVEAAAVCEGVDPRMAIHRLQEKGTVALTRSPITLIPLLRAERDGQALPSTVSAAYRIACRQLCSHGHRDGNPLSPEHLVALAGRVAAVMEFGHYMAVHDSSGLPEAVADVALDELEGGSEPGRDGAPYHCGLRELSALMDSGVMTEIGLRRWAFAHDSYQQYLAAQFLTRHGLRGAALRQLLWIGDGAARHIVTRHREVAAWLAADDHQLFDDILRDDPEVLLLADLTPLGDDRREDLVDRLLALVRDDDTVRLDRWQLHRLRHRGLANQLRPHLRPDTARPVLAAALSITRACQPPGLNDPLLTVAESPAVGADLRRRAVQALHEDLEAGQVARLRALAQHNDADLNSRQMQQLTPKQQGLIRALAWQGDADLAAAALERLWPQHLSLHEFLDLMPPSGNPVRVRSAWLLIERAPSMLRPQDVDEAVAWAVRVLSSRHPRAGLTQSGQIQLSLYLPVRILARAMALLNQDNTGPSRVRLDQIADALLALAGRDDFDNLHDPARAVGEVLAERPLLRRELGRRVLEHGDDRQIVRLLFRPKSPAVLSLGEPVYWALQWPVFSPQARRHAAWLVIERPDPADPDLPQARALRERYPDLKAATPRWDTPADDDAEQQHAREEQHHRPIFSETRLRQALTALTCGEEPASTLWQQITRELYRTADGAQTLQDRWLGCVAAAPSFPPEGSELHRLLLDAAVSVTSRSRALTDAASSPATMDWNHTGTTLTALALLDGTHLAQALDHDPRRAAAAAIALAVADGHHPDDIALQHTLITGCARLAGQQLPGLLAQALDGLSETELTSLAGAFAASAVPETAGVLRTWAAVPARTDAQWAAVLTVLARAGDLPSQNDLCNAVADAAIQHDAARPGSRWARAAAALMESARLPETWPVMKDTLTVPGALAALLERIITSDSHGTWPAGTTRLDEADLADLYAKVTDYIGVPRLTEDHFDGGFLTDPLSNLHTHLLELLISKNTPGAVRELARLACRYPQLTDLRWHAKDLPRKVAELQTRPVAPEQLRRLTADTNLRTVTDARHLQDIVLASLDRIQAILQGPNHPVIVLWNRNRPELNRATCWPCWEEDFSDLIAALLRQDIGGHRVVINREVQVDRPSLPGGRTDIQIQATAPPTEDGEDPLTVVIECKGCWNQDLPTALAGQLVHNYLRTPRTAGIYLIGYFDCPRWNSDDRQRRHRTPNHTMQALQQEQNERAQEQRDQHGAVVTARILDCRLPETAHSGRTEPAAAPQPEAADPTDR</sequence>
<keyword evidence="3" id="KW-1185">Reference proteome</keyword>
<accession>A0ABN3WRF2</accession>
<evidence type="ECO:0000256" key="1">
    <source>
        <dbReference type="SAM" id="MobiDB-lite"/>
    </source>
</evidence>
<feature type="region of interest" description="Disordered" evidence="1">
    <location>
        <begin position="1364"/>
        <end position="1394"/>
    </location>
</feature>
<evidence type="ECO:0000313" key="2">
    <source>
        <dbReference type="EMBL" id="GAA2924406.1"/>
    </source>
</evidence>
<evidence type="ECO:0000313" key="3">
    <source>
        <dbReference type="Proteomes" id="UP001501423"/>
    </source>
</evidence>
<feature type="compositionally biased region" description="Low complexity" evidence="1">
    <location>
        <begin position="1416"/>
        <end position="1432"/>
    </location>
</feature>
<feature type="region of interest" description="Disordered" evidence="1">
    <location>
        <begin position="1408"/>
        <end position="1432"/>
    </location>
</feature>
<gene>
    <name evidence="2" type="ORF">GCM10010478_26120</name>
</gene>
<feature type="compositionally biased region" description="Basic and acidic residues" evidence="1">
    <location>
        <begin position="1383"/>
        <end position="1394"/>
    </location>
</feature>
<proteinExistence type="predicted"/>
<comment type="caution">
    <text evidence="2">The sequence shown here is derived from an EMBL/GenBank/DDBJ whole genome shotgun (WGS) entry which is preliminary data.</text>
</comment>
<organism evidence="2 3">
    <name type="scientific">Streptomyces erythrogriseus</name>
    <dbReference type="NCBI Taxonomy" id="284027"/>
    <lineage>
        <taxon>Bacteria</taxon>
        <taxon>Bacillati</taxon>
        <taxon>Actinomycetota</taxon>
        <taxon>Actinomycetes</taxon>
        <taxon>Kitasatosporales</taxon>
        <taxon>Streptomycetaceae</taxon>
        <taxon>Streptomyces</taxon>
        <taxon>Streptomyces griseoincarnatus group</taxon>
    </lineage>
</organism>
<feature type="compositionally biased region" description="Basic and acidic residues" evidence="1">
    <location>
        <begin position="791"/>
        <end position="801"/>
    </location>
</feature>